<reference evidence="3" key="2">
    <citation type="journal article" date="2021" name="PeerJ">
        <title>Extensive microbial diversity within the chicken gut microbiome revealed by metagenomics and culture.</title>
        <authorList>
            <person name="Gilroy R."/>
            <person name="Ravi A."/>
            <person name="Getino M."/>
            <person name="Pursley I."/>
            <person name="Horton D.L."/>
            <person name="Alikhan N.F."/>
            <person name="Baker D."/>
            <person name="Gharbi K."/>
            <person name="Hall N."/>
            <person name="Watson M."/>
            <person name="Adriaenssens E.M."/>
            <person name="Foster-Nyarko E."/>
            <person name="Jarju S."/>
            <person name="Secka A."/>
            <person name="Antonio M."/>
            <person name="Oren A."/>
            <person name="Chaudhuri R.R."/>
            <person name="La Ragione R."/>
            <person name="Hildebrand F."/>
            <person name="Pallen M.J."/>
        </authorList>
    </citation>
    <scope>NUCLEOTIDE SEQUENCE</scope>
    <source>
        <strain evidence="3">G3-4614</strain>
    </source>
</reference>
<dbReference type="Gene3D" id="3.30.460.10">
    <property type="entry name" value="Beta Polymerase, domain 2"/>
    <property type="match status" value="1"/>
</dbReference>
<comment type="subcellular location">
    <subcellularLocation>
        <location evidence="2">Cytoplasm</location>
    </subcellularLocation>
</comment>
<dbReference type="NCBIfam" id="TIGR00090">
    <property type="entry name" value="rsfS_iojap_ybeB"/>
    <property type="match status" value="1"/>
</dbReference>
<protein>
    <recommendedName>
        <fullName evidence="2">Ribosomal silencing factor RsfS</fullName>
    </recommendedName>
</protein>
<keyword evidence="2" id="KW-0810">Translation regulation</keyword>
<comment type="function">
    <text evidence="2">Functions as a ribosomal silencing factor. Interacts with ribosomal protein uL14 (rplN), blocking formation of intersubunit bridge B8. Prevents association of the 30S and 50S ribosomal subunits and the formation of functional ribosomes, thus repressing translation.</text>
</comment>
<name>A0A9D9H6K5_9BACT</name>
<dbReference type="Proteomes" id="UP000823636">
    <property type="component" value="Unassembled WGS sequence"/>
</dbReference>
<accession>A0A9D9H6K5</accession>
<comment type="similarity">
    <text evidence="1 2">Belongs to the Iojap/RsfS family.</text>
</comment>
<dbReference type="GO" id="GO:0042256">
    <property type="term" value="P:cytosolic ribosome assembly"/>
    <property type="evidence" value="ECO:0007669"/>
    <property type="project" value="UniProtKB-UniRule"/>
</dbReference>
<dbReference type="HAMAP" id="MF_01477">
    <property type="entry name" value="Iojap_RsfS"/>
    <property type="match status" value="1"/>
</dbReference>
<evidence type="ECO:0000256" key="2">
    <source>
        <dbReference type="HAMAP-Rule" id="MF_01477"/>
    </source>
</evidence>
<evidence type="ECO:0000313" key="4">
    <source>
        <dbReference type="Proteomes" id="UP000823636"/>
    </source>
</evidence>
<gene>
    <name evidence="2 3" type="primary">rsfS</name>
    <name evidence="3" type="ORF">IAC54_02475</name>
</gene>
<dbReference type="AlphaFoldDB" id="A0A9D9H6K5"/>
<evidence type="ECO:0000313" key="3">
    <source>
        <dbReference type="EMBL" id="MBO8437749.1"/>
    </source>
</evidence>
<dbReference type="SUPFAM" id="SSF81301">
    <property type="entry name" value="Nucleotidyltransferase"/>
    <property type="match status" value="1"/>
</dbReference>
<dbReference type="GO" id="GO:0017148">
    <property type="term" value="P:negative regulation of translation"/>
    <property type="evidence" value="ECO:0007669"/>
    <property type="project" value="UniProtKB-UniRule"/>
</dbReference>
<comment type="caution">
    <text evidence="3">The sequence shown here is derived from an EMBL/GenBank/DDBJ whole genome shotgun (WGS) entry which is preliminary data.</text>
</comment>
<dbReference type="GO" id="GO:0043023">
    <property type="term" value="F:ribosomal large subunit binding"/>
    <property type="evidence" value="ECO:0007669"/>
    <property type="project" value="TreeGrafter"/>
</dbReference>
<organism evidence="3 4">
    <name type="scientific">Candidatus Caccoplasma merdipullorum</name>
    <dbReference type="NCBI Taxonomy" id="2840718"/>
    <lineage>
        <taxon>Bacteria</taxon>
        <taxon>Pseudomonadati</taxon>
        <taxon>Bacteroidota</taxon>
        <taxon>Bacteroidia</taxon>
        <taxon>Bacteroidales</taxon>
        <taxon>Bacteroidaceae</taxon>
        <taxon>Bacteroidaceae incertae sedis</taxon>
        <taxon>Candidatus Caccoplasma</taxon>
    </lineage>
</organism>
<dbReference type="InterPro" id="IPR043519">
    <property type="entry name" value="NT_sf"/>
</dbReference>
<keyword evidence="2" id="KW-0678">Repressor</keyword>
<proteinExistence type="inferred from homology"/>
<dbReference type="PANTHER" id="PTHR21043:SF0">
    <property type="entry name" value="MITOCHONDRIAL ASSEMBLY OF RIBOSOMAL LARGE SUBUNIT PROTEIN 1"/>
    <property type="match status" value="1"/>
</dbReference>
<sequence length="120" mass="13779">MEESRKNLVNTAVESIKEKKGTDIVIADLSEIECASVQKFIICSAKSTTQVTAIADNVRERLLSETGTKPYAYDGYKNSQWIVIDYGELFVHVFLPETRNYYKLEQLWNDADFTYVPNEE</sequence>
<evidence type="ECO:0000256" key="1">
    <source>
        <dbReference type="ARBA" id="ARBA00010574"/>
    </source>
</evidence>
<keyword evidence="2" id="KW-0963">Cytoplasm</keyword>
<dbReference type="EMBL" id="JADIMW010000025">
    <property type="protein sequence ID" value="MBO8437749.1"/>
    <property type="molecule type" value="Genomic_DNA"/>
</dbReference>
<dbReference type="PANTHER" id="PTHR21043">
    <property type="entry name" value="IOJAP SUPERFAMILY ORTHOLOG"/>
    <property type="match status" value="1"/>
</dbReference>
<dbReference type="InterPro" id="IPR004394">
    <property type="entry name" value="Iojap/RsfS/C7orf30"/>
</dbReference>
<dbReference type="GO" id="GO:0005737">
    <property type="term" value="C:cytoplasm"/>
    <property type="evidence" value="ECO:0007669"/>
    <property type="project" value="UniProtKB-SubCell"/>
</dbReference>
<dbReference type="Pfam" id="PF02410">
    <property type="entry name" value="RsfS"/>
    <property type="match status" value="1"/>
</dbReference>
<dbReference type="GO" id="GO:0090071">
    <property type="term" value="P:negative regulation of ribosome biogenesis"/>
    <property type="evidence" value="ECO:0007669"/>
    <property type="project" value="UniProtKB-UniRule"/>
</dbReference>
<reference evidence="3" key="1">
    <citation type="submission" date="2020-10" db="EMBL/GenBank/DDBJ databases">
        <authorList>
            <person name="Gilroy R."/>
        </authorList>
    </citation>
    <scope>NUCLEOTIDE SEQUENCE</scope>
    <source>
        <strain evidence="3">G3-4614</strain>
    </source>
</reference>
<comment type="subunit">
    <text evidence="2">Interacts with ribosomal protein uL14 (rplN).</text>
</comment>